<accession>A0ACC1XFB8</accession>
<gene>
    <name evidence="1" type="ORF">OWV82_019182</name>
</gene>
<proteinExistence type="predicted"/>
<sequence length="605" mass="67638">MVPSAASQILLGISLDPDDSKELLSWAIRVLAQPNDSIVAIHVLVDEESKKHRSIEKKQSQIRRAKAHVISMLGEFARTCQSKQVNLEAKVGFSSSIGRGLIEEAKSISADYLLLRGSRSHRYNKISRDVTRYCFEHAPGGCTIVSVGSCREAEPNASFNSTKFEAEACQLNSRWLTRKNGSSIAAATSPVEKHITKSKNPSPRTVLDELEGESNTTEDDTFSFEDSSISQSPPLAPKFKSLSNPRKRMSPGRIFTSFFSSPLRKRNGSLPTKEKQQPLLKCFSYKEISNATNNFHPENMVGQGGYSEVYKGNLSDGRKIAVKRLAKDNKDANKEKEFLMELGTIGHVCHPNTATLVGCCIENGLYLIFNFSQNGNLASALHDKPSKSLDWPIRYKIVLGVARGLHYLHKCCKHRIIHRDIKASNVLLGPDFEPQITDFGLAKWLPNKWTHHAVIPIEGTFGYLAPEYFMNGIVDEKTDVFAFGVLLLEILTGRKPVDSSKQNLVLWAKPFLESGNITELVDPSLEGKYDTDQMQRLVLTAAYCVRQSSTWRPSMSEVLELLTSGNDSEVAKNWRVPEFTSDELDDYSMFFGYEVPTDIDLEEFL</sequence>
<name>A0ACC1XFB8_MELAZ</name>
<reference evidence="1 2" key="1">
    <citation type="journal article" date="2023" name="Science">
        <title>Complex scaffold remodeling in plant triterpene biosynthesis.</title>
        <authorList>
            <person name="De La Pena R."/>
            <person name="Hodgson H."/>
            <person name="Liu J.C."/>
            <person name="Stephenson M.J."/>
            <person name="Martin A.C."/>
            <person name="Owen C."/>
            <person name="Harkess A."/>
            <person name="Leebens-Mack J."/>
            <person name="Jimenez L.E."/>
            <person name="Osbourn A."/>
            <person name="Sattely E.S."/>
        </authorList>
    </citation>
    <scope>NUCLEOTIDE SEQUENCE [LARGE SCALE GENOMIC DNA]</scope>
    <source>
        <strain evidence="2">cv. JPN11</strain>
        <tissue evidence="1">Leaf</tissue>
    </source>
</reference>
<dbReference type="Proteomes" id="UP001164539">
    <property type="component" value="Chromosome 10"/>
</dbReference>
<evidence type="ECO:0000313" key="1">
    <source>
        <dbReference type="EMBL" id="KAJ4709384.1"/>
    </source>
</evidence>
<dbReference type="EMBL" id="CM051403">
    <property type="protein sequence ID" value="KAJ4709384.1"/>
    <property type="molecule type" value="Genomic_DNA"/>
</dbReference>
<evidence type="ECO:0000313" key="2">
    <source>
        <dbReference type="Proteomes" id="UP001164539"/>
    </source>
</evidence>
<protein>
    <submittedName>
        <fullName evidence="1">Receptor-like kinase</fullName>
    </submittedName>
</protein>
<comment type="caution">
    <text evidence="1">The sequence shown here is derived from an EMBL/GenBank/DDBJ whole genome shotgun (WGS) entry which is preliminary data.</text>
</comment>
<organism evidence="1 2">
    <name type="scientific">Melia azedarach</name>
    <name type="common">Chinaberry tree</name>
    <dbReference type="NCBI Taxonomy" id="155640"/>
    <lineage>
        <taxon>Eukaryota</taxon>
        <taxon>Viridiplantae</taxon>
        <taxon>Streptophyta</taxon>
        <taxon>Embryophyta</taxon>
        <taxon>Tracheophyta</taxon>
        <taxon>Spermatophyta</taxon>
        <taxon>Magnoliopsida</taxon>
        <taxon>eudicotyledons</taxon>
        <taxon>Gunneridae</taxon>
        <taxon>Pentapetalae</taxon>
        <taxon>rosids</taxon>
        <taxon>malvids</taxon>
        <taxon>Sapindales</taxon>
        <taxon>Meliaceae</taxon>
        <taxon>Melia</taxon>
    </lineage>
</organism>
<keyword evidence="2" id="KW-1185">Reference proteome</keyword>